<dbReference type="EMBL" id="AOHZ01000058">
    <property type="protein sequence ID" value="ELY54460.1"/>
    <property type="molecule type" value="Genomic_DNA"/>
</dbReference>
<name>L9WYB9_9EURY</name>
<keyword evidence="1" id="KW-0472">Membrane</keyword>
<accession>L9WYB9</accession>
<dbReference type="NCBIfam" id="NF037947">
    <property type="entry name" value="holin_4"/>
    <property type="match status" value="1"/>
</dbReference>
<feature type="transmembrane region" description="Helical" evidence="1">
    <location>
        <begin position="60"/>
        <end position="83"/>
    </location>
</feature>
<keyword evidence="3" id="KW-1185">Reference proteome</keyword>
<reference evidence="2 3" key="1">
    <citation type="journal article" date="2014" name="PLoS Genet.">
        <title>Phylogenetically driven sequencing of extremely halophilic archaea reveals strategies for static and dynamic osmo-response.</title>
        <authorList>
            <person name="Becker E.A."/>
            <person name="Seitzer P.M."/>
            <person name="Tritt A."/>
            <person name="Larsen D."/>
            <person name="Krusor M."/>
            <person name="Yao A.I."/>
            <person name="Wu D."/>
            <person name="Madern D."/>
            <person name="Eisen J.A."/>
            <person name="Darling A.E."/>
            <person name="Facciotti M.T."/>
        </authorList>
    </citation>
    <scope>NUCLEOTIDE SEQUENCE [LARGE SCALE GENOMIC DNA]</scope>
    <source>
        <strain evidence="2 3">JCM 12255</strain>
    </source>
</reference>
<organism evidence="2 3">
    <name type="scientific">Natronolimnohabitans innermongolicus JCM 12255</name>
    <dbReference type="NCBI Taxonomy" id="1227499"/>
    <lineage>
        <taxon>Archaea</taxon>
        <taxon>Methanobacteriati</taxon>
        <taxon>Methanobacteriota</taxon>
        <taxon>Stenosarchaea group</taxon>
        <taxon>Halobacteria</taxon>
        <taxon>Halobacteriales</taxon>
        <taxon>Natrialbaceae</taxon>
        <taxon>Natronolimnohabitans</taxon>
    </lineage>
</organism>
<proteinExistence type="predicted"/>
<evidence type="ECO:0000313" key="3">
    <source>
        <dbReference type="Proteomes" id="UP000011602"/>
    </source>
</evidence>
<gene>
    <name evidence="2" type="ORF">C493_12639</name>
</gene>
<comment type="caution">
    <text evidence="2">The sequence shown here is derived from an EMBL/GenBank/DDBJ whole genome shotgun (WGS) entry which is preliminary data.</text>
</comment>
<dbReference type="eggNOG" id="arCOG11653">
    <property type="taxonomic scope" value="Archaea"/>
</dbReference>
<feature type="transmembrane region" description="Helical" evidence="1">
    <location>
        <begin position="14"/>
        <end position="39"/>
    </location>
</feature>
<keyword evidence="1" id="KW-1133">Transmembrane helix</keyword>
<sequence>MVSTDERSSDLDPIAFGLSLGTTMAATIGLVGVLSRYGVAERWRLLFADVYPGFEKGQGGTVAGTVWAALDGFVFGVVVGWLYNAFRRSY</sequence>
<protein>
    <submittedName>
        <fullName evidence="2">Uncharacterized protein</fullName>
    </submittedName>
</protein>
<evidence type="ECO:0000313" key="2">
    <source>
        <dbReference type="EMBL" id="ELY54460.1"/>
    </source>
</evidence>
<dbReference type="Proteomes" id="UP000011602">
    <property type="component" value="Unassembled WGS sequence"/>
</dbReference>
<dbReference type="AlphaFoldDB" id="L9WYB9"/>
<evidence type="ECO:0000256" key="1">
    <source>
        <dbReference type="SAM" id="Phobius"/>
    </source>
</evidence>
<keyword evidence="1" id="KW-0812">Transmembrane</keyword>